<keyword evidence="3 4" id="KW-0645">Protease</keyword>
<evidence type="ECO:0000256" key="1">
    <source>
        <dbReference type="ARBA" id="ARBA00011245"/>
    </source>
</evidence>
<dbReference type="InterPro" id="IPR001506">
    <property type="entry name" value="Peptidase_M12A"/>
</dbReference>
<feature type="binding site" evidence="3">
    <location>
        <position position="80"/>
    </location>
    <ligand>
        <name>Zn(2+)</name>
        <dbReference type="ChEBI" id="CHEBI:29105"/>
        <note>catalytic</note>
    </ligand>
</feature>
<proteinExistence type="predicted"/>
<organism evidence="5 6">
    <name type="scientific">Sarcoptes scabiei</name>
    <name type="common">Itch mite</name>
    <name type="synonym">Acarus scabiei</name>
    <dbReference type="NCBI Taxonomy" id="52283"/>
    <lineage>
        <taxon>Eukaryota</taxon>
        <taxon>Metazoa</taxon>
        <taxon>Ecdysozoa</taxon>
        <taxon>Arthropoda</taxon>
        <taxon>Chelicerata</taxon>
        <taxon>Arachnida</taxon>
        <taxon>Acari</taxon>
        <taxon>Acariformes</taxon>
        <taxon>Sarcoptiformes</taxon>
        <taxon>Astigmata</taxon>
        <taxon>Psoroptidia</taxon>
        <taxon>Sarcoptoidea</taxon>
        <taxon>Sarcoptidae</taxon>
        <taxon>Sarcoptinae</taxon>
        <taxon>Sarcoptes</taxon>
    </lineage>
</organism>
<dbReference type="GO" id="GO:0004222">
    <property type="term" value="F:metalloendopeptidase activity"/>
    <property type="evidence" value="ECO:0007669"/>
    <property type="project" value="UniProtKB-UniRule"/>
</dbReference>
<keyword evidence="3 4" id="KW-0482">Metalloprotease</keyword>
<dbReference type="InterPro" id="IPR034035">
    <property type="entry name" value="Astacin-like_dom"/>
</dbReference>
<comment type="function">
    <text evidence="2">Zinc metalloprotease. Provoques deadhesion of endothelial cells from cell cultures, and also degradation of fibronectin, fibrinogen and gelatin in vitro. Its role in the venom is not fully understood but it might act as a spreading factor that facilitates diffusion of other venom toxins. Alternatively, it might be involved in the proteolytic processing of other venom toxins or it might play a role in extra-oral digestion of prey.</text>
</comment>
<keyword evidence="3 4" id="KW-0479">Metal-binding</keyword>
<evidence type="ECO:0000313" key="5">
    <source>
        <dbReference type="EMBL" id="KPM02535.1"/>
    </source>
</evidence>
<dbReference type="PROSITE" id="PS51864">
    <property type="entry name" value="ASTACIN"/>
    <property type="match status" value="1"/>
</dbReference>
<dbReference type="OrthoDB" id="6411869at2759"/>
<gene>
    <name evidence="5" type="ORF">QR98_0009500</name>
</gene>
<dbReference type="PRINTS" id="PR00480">
    <property type="entry name" value="ASTACIN"/>
</dbReference>
<evidence type="ECO:0000313" key="6">
    <source>
        <dbReference type="Proteomes" id="UP000616769"/>
    </source>
</evidence>
<dbReference type="SUPFAM" id="SSF55486">
    <property type="entry name" value="Metalloproteases ('zincins'), catalytic domain"/>
    <property type="match status" value="1"/>
</dbReference>
<name>A0A131ZW72_SARSC</name>
<dbReference type="Gene3D" id="3.40.390.10">
    <property type="entry name" value="Collagenase (Catalytic Domain)"/>
    <property type="match status" value="1"/>
</dbReference>
<comment type="caution">
    <text evidence="5">The sequence shown here is derived from an EMBL/GenBank/DDBJ whole genome shotgun (WGS) entry which is preliminary data.</text>
</comment>
<accession>A0A131ZW72</accession>
<dbReference type="InterPro" id="IPR006026">
    <property type="entry name" value="Peptidase_Metallo"/>
</dbReference>
<dbReference type="PANTHER" id="PTHR10127:SF883">
    <property type="entry name" value="ZINC METALLOPROTEINASE NAS-8"/>
    <property type="match status" value="1"/>
</dbReference>
<dbReference type="GO" id="GO:0006508">
    <property type="term" value="P:proteolysis"/>
    <property type="evidence" value="ECO:0007669"/>
    <property type="project" value="UniProtKB-KW"/>
</dbReference>
<dbReference type="AlphaFoldDB" id="A0A131ZW72"/>
<keyword evidence="3 4" id="KW-0862">Zinc</keyword>
<evidence type="ECO:0000256" key="4">
    <source>
        <dbReference type="RuleBase" id="RU361183"/>
    </source>
</evidence>
<comment type="cofactor">
    <cofactor evidence="3 4">
        <name>Zn(2+)</name>
        <dbReference type="ChEBI" id="CHEBI:29105"/>
    </cofactor>
    <text evidence="3 4">Binds 1 zinc ion per subunit.</text>
</comment>
<keyword evidence="3 4" id="KW-0378">Hydrolase</keyword>
<evidence type="ECO:0000256" key="3">
    <source>
        <dbReference type="PROSITE-ProRule" id="PRU01211"/>
    </source>
</evidence>
<dbReference type="Proteomes" id="UP000616769">
    <property type="component" value="Unassembled WGS sequence"/>
</dbReference>
<feature type="active site" evidence="3">
    <location>
        <position position="77"/>
    </location>
</feature>
<sequence length="184" mass="21612">MFRYRSTIEDAMREIESETCIRFKQLKNLRRRSIQQIDHIFLVYGDGCHSIVGRAGYGRQILSLGEGCHDIGSIIHELCHSIGLFHEHTRFDRDRYLTIVWNNIAPEMFDQFEKIPISEYHPVQRFDFNSIMIYGRKAFSKNGLDTIVPKDRRALIEESHFKDSLSRSDIININALYNCPNKMI</sequence>
<protein>
    <recommendedName>
        <fullName evidence="4">Metalloendopeptidase</fullName>
        <ecNumber evidence="4">3.4.24.-</ecNumber>
    </recommendedName>
</protein>
<comment type="subunit">
    <text evidence="1">Monomer.</text>
</comment>
<feature type="binding site" evidence="3">
    <location>
        <position position="86"/>
    </location>
    <ligand>
        <name>Zn(2+)</name>
        <dbReference type="ChEBI" id="CHEBI:29105"/>
        <note>catalytic</note>
    </ligand>
</feature>
<dbReference type="InterPro" id="IPR024079">
    <property type="entry name" value="MetalloPept_cat_dom_sf"/>
</dbReference>
<dbReference type="EC" id="3.4.24.-" evidence="4"/>
<dbReference type="Pfam" id="PF01400">
    <property type="entry name" value="Astacin"/>
    <property type="match status" value="1"/>
</dbReference>
<comment type="caution">
    <text evidence="3">Lacks conserved residue(s) required for the propagation of feature annotation.</text>
</comment>
<dbReference type="VEuPathDB" id="VectorBase:SSCA006643"/>
<dbReference type="EMBL" id="JXLN01002203">
    <property type="protein sequence ID" value="KPM02535.1"/>
    <property type="molecule type" value="Genomic_DNA"/>
</dbReference>
<dbReference type="PANTHER" id="PTHR10127">
    <property type="entry name" value="DISCOIDIN, CUB, EGF, LAMININ , AND ZINC METALLOPROTEASE DOMAIN CONTAINING"/>
    <property type="match status" value="1"/>
</dbReference>
<evidence type="ECO:0000256" key="2">
    <source>
        <dbReference type="ARBA" id="ARBA00025529"/>
    </source>
</evidence>
<reference evidence="5 6" key="1">
    <citation type="journal article" date="2015" name="Parasit. Vectors">
        <title>Draft genome of the scabies mite.</title>
        <authorList>
            <person name="Rider S.D.Jr."/>
            <person name="Morgan M.S."/>
            <person name="Arlian L.G."/>
        </authorList>
    </citation>
    <scope>NUCLEOTIDE SEQUENCE [LARGE SCALE GENOMIC DNA]</scope>
    <source>
        <strain evidence="5">Arlian Lab</strain>
    </source>
</reference>
<feature type="binding site" evidence="3">
    <location>
        <position position="76"/>
    </location>
    <ligand>
        <name>Zn(2+)</name>
        <dbReference type="ChEBI" id="CHEBI:29105"/>
        <note>catalytic</note>
    </ligand>
</feature>
<dbReference type="CDD" id="cd04280">
    <property type="entry name" value="ZnMc_astacin_like"/>
    <property type="match status" value="1"/>
</dbReference>
<dbReference type="GO" id="GO:0008270">
    <property type="term" value="F:zinc ion binding"/>
    <property type="evidence" value="ECO:0007669"/>
    <property type="project" value="UniProtKB-UniRule"/>
</dbReference>
<dbReference type="SMART" id="SM00235">
    <property type="entry name" value="ZnMc"/>
    <property type="match status" value="1"/>
</dbReference>